<evidence type="ECO:0000313" key="9">
    <source>
        <dbReference type="EMBL" id="PWL07861.1"/>
    </source>
</evidence>
<dbReference type="EMBL" id="LWMS01000044">
    <property type="protein sequence ID" value="PWL07861.1"/>
    <property type="molecule type" value="Genomic_DNA"/>
</dbReference>
<organism evidence="8 10">
    <name type="scientific">Methanosphaera cuniculi</name>
    <dbReference type="NCBI Taxonomy" id="1077256"/>
    <lineage>
        <taxon>Archaea</taxon>
        <taxon>Methanobacteriati</taxon>
        <taxon>Methanobacteriota</taxon>
        <taxon>Methanomada group</taxon>
        <taxon>Methanobacteria</taxon>
        <taxon>Methanobacteriales</taxon>
        <taxon>Methanobacteriaceae</taxon>
        <taxon>Methanosphaera</taxon>
    </lineage>
</organism>
<dbReference type="NCBIfam" id="NF003261">
    <property type="entry name" value="PRK04231.1"/>
    <property type="match status" value="1"/>
</dbReference>
<dbReference type="GO" id="GO:0019843">
    <property type="term" value="F:rRNA binding"/>
    <property type="evidence" value="ECO:0007669"/>
    <property type="project" value="UniProtKB-UniRule"/>
</dbReference>
<reference evidence="8 10" key="2">
    <citation type="journal article" date="2017" name="BMC Genomics">
        <title>Genomic analysis of methanogenic archaea reveals a shift towards energy conservation.</title>
        <authorList>
            <person name="Gilmore S.P."/>
            <person name="Henske J.K."/>
            <person name="Sexton J.A."/>
            <person name="Solomon K.V."/>
            <person name="Seppala S."/>
            <person name="Yoo J.I."/>
            <person name="Huyett L.M."/>
            <person name="Pressman A."/>
            <person name="Cogan J.Z."/>
            <person name="Kivenson V."/>
            <person name="Peng X."/>
            <person name="Tan Y."/>
            <person name="Valentine D.L."/>
            <person name="O'Malley M.A."/>
        </authorList>
    </citation>
    <scope>NUCLEOTIDE SEQUENCE [LARGE SCALE GENOMIC DNA]</scope>
    <source>
        <strain evidence="8 10">1R-7</strain>
    </source>
</reference>
<dbReference type="InterPro" id="IPR019928">
    <property type="entry name" value="Ribosomal_uL3_arc"/>
</dbReference>
<dbReference type="NCBIfam" id="TIGR03626">
    <property type="entry name" value="L3_arch"/>
    <property type="match status" value="1"/>
</dbReference>
<dbReference type="HAMAP" id="MF_01325_A">
    <property type="entry name" value="Ribosomal_uL3_A"/>
    <property type="match status" value="1"/>
</dbReference>
<dbReference type="InterPro" id="IPR000597">
    <property type="entry name" value="Ribosomal_uL3"/>
</dbReference>
<keyword evidence="3 6" id="KW-0694">RNA-binding</keyword>
<dbReference type="PANTHER" id="PTHR11363">
    <property type="entry name" value="60S RIBOSOMAL PROTEIN L3-RELATED"/>
    <property type="match status" value="1"/>
</dbReference>
<dbReference type="RefSeq" id="WP_095609312.1">
    <property type="nucleotide sequence ID" value="NZ_CAUHCB010000006.1"/>
</dbReference>
<evidence type="ECO:0000313" key="8">
    <source>
        <dbReference type="EMBL" id="PAV06672.1"/>
    </source>
</evidence>
<keyword evidence="2 6" id="KW-0699">rRNA-binding</keyword>
<dbReference type="InterPro" id="IPR019926">
    <property type="entry name" value="Ribosomal_uL3_CS"/>
</dbReference>
<dbReference type="OrthoDB" id="6121at2157"/>
<sequence length="337" mass="36986">MTRHHQPRKGSVAFSPRKRVAKETPSVSTWPESDEAGLLGFAGYKVGMTHVTALDSRKGSPTENMELSVPVTILEAPPLVVLGIRAYTKTTYGLKTLTDVLANDNLDEELSRKISVPKFEDVESKLEDLKSRIDEIADIRVLVHTKPKLTSVPKKKPEVLEFGVGGKTVQDKLDYAISVLGQEVTPQDVFEEGEFTDAIATTKGKGVQGPVKRFGVRIQYGKAARSGIERHVGSIGPWTPNRTMWTVAMQGQMGYHKRTEYNKKLLKIGNESEVDLINPDGGFVKYGLVKNNYIVVKGSLPGPSKRLVVLRKGVRNASKDATAPEISYISTTSKQGV</sequence>
<comment type="caution">
    <text evidence="8">The sequence shown here is derived from an EMBL/GenBank/DDBJ whole genome shotgun (WGS) entry which is preliminary data.</text>
</comment>
<comment type="function">
    <text evidence="6">One of the primary rRNA binding proteins, it binds directly near the 3'-end of the 23S rRNA, where it nucleates assembly of the 50S subunit.</text>
</comment>
<evidence type="ECO:0000256" key="7">
    <source>
        <dbReference type="SAM" id="MobiDB-lite"/>
    </source>
</evidence>
<dbReference type="Proteomes" id="UP000246004">
    <property type="component" value="Unassembled WGS sequence"/>
</dbReference>
<proteinExistence type="inferred from homology"/>
<gene>
    <name evidence="9" type="primary">rplC</name>
    <name evidence="6" type="synonym">rpl3</name>
    <name evidence="8" type="ORF">ASJ82_04375</name>
    <name evidence="9" type="ORF">MSCUN_13930</name>
</gene>
<dbReference type="PROSITE" id="PS00474">
    <property type="entry name" value="RIBOSOMAL_L3"/>
    <property type="match status" value="1"/>
</dbReference>
<evidence type="ECO:0000313" key="11">
    <source>
        <dbReference type="Proteomes" id="UP000246004"/>
    </source>
</evidence>
<evidence type="ECO:0000256" key="3">
    <source>
        <dbReference type="ARBA" id="ARBA00022884"/>
    </source>
</evidence>
<dbReference type="GO" id="GO:0003735">
    <property type="term" value="F:structural constituent of ribosome"/>
    <property type="evidence" value="ECO:0007669"/>
    <property type="project" value="UniProtKB-UniRule"/>
</dbReference>
<dbReference type="SUPFAM" id="SSF50447">
    <property type="entry name" value="Translation proteins"/>
    <property type="match status" value="1"/>
</dbReference>
<name>A0A2A2HB70_9EURY</name>
<keyword evidence="5 6" id="KW-0687">Ribonucleoprotein</keyword>
<dbReference type="Pfam" id="PF00297">
    <property type="entry name" value="Ribosomal_L3"/>
    <property type="match status" value="1"/>
</dbReference>
<evidence type="ECO:0000256" key="4">
    <source>
        <dbReference type="ARBA" id="ARBA00022980"/>
    </source>
</evidence>
<dbReference type="Gene3D" id="3.30.1430.10">
    <property type="match status" value="1"/>
</dbReference>
<protein>
    <recommendedName>
        <fullName evidence="6">Large ribosomal subunit protein uL3</fullName>
    </recommendedName>
</protein>
<evidence type="ECO:0000256" key="2">
    <source>
        <dbReference type="ARBA" id="ARBA00022730"/>
    </source>
</evidence>
<dbReference type="PANTHER" id="PTHR11363:SF5">
    <property type="entry name" value="LARGE RIBOSOMAL SUBUNIT PROTEIN UL3"/>
    <property type="match status" value="1"/>
</dbReference>
<dbReference type="Gene3D" id="4.10.960.10">
    <property type="entry name" value="Ribosomal protein L3, domain 3"/>
    <property type="match status" value="1"/>
</dbReference>
<comment type="similarity">
    <text evidence="1 6">Belongs to the universal ribosomal protein uL3 family.</text>
</comment>
<dbReference type="Proteomes" id="UP000217528">
    <property type="component" value="Unassembled WGS sequence"/>
</dbReference>
<dbReference type="InterPro" id="IPR045077">
    <property type="entry name" value="L3_arc_euk"/>
</dbReference>
<comment type="subunit">
    <text evidence="6">Part of the 50S ribosomal subunit. Forms a cluster with proteins L14 and L24e.</text>
</comment>
<keyword evidence="10" id="KW-1185">Reference proteome</keyword>
<evidence type="ECO:0000313" key="10">
    <source>
        <dbReference type="Proteomes" id="UP000217528"/>
    </source>
</evidence>
<dbReference type="GO" id="GO:0022625">
    <property type="term" value="C:cytosolic large ribosomal subunit"/>
    <property type="evidence" value="ECO:0007669"/>
    <property type="project" value="UniProtKB-UniRule"/>
</dbReference>
<accession>A0A2A2HB70</accession>
<keyword evidence="4 6" id="KW-0689">Ribosomal protein</keyword>
<reference evidence="9 11" key="1">
    <citation type="submission" date="2016-04" db="EMBL/GenBank/DDBJ databases">
        <title>Genome sequence of Methanosphaera cuniculi DSM 4103.</title>
        <authorList>
            <person name="Poehlein A."/>
            <person name="Seedorf H."/>
            <person name="Daniel R."/>
        </authorList>
    </citation>
    <scope>NUCLEOTIDE SEQUENCE [LARGE SCALE GENOMIC DNA]</scope>
    <source>
        <strain evidence="9 11">DSM 4103</strain>
    </source>
</reference>
<dbReference type="GO" id="GO:0006412">
    <property type="term" value="P:translation"/>
    <property type="evidence" value="ECO:0007669"/>
    <property type="project" value="UniProtKB-UniRule"/>
</dbReference>
<dbReference type="Gene3D" id="2.40.30.10">
    <property type="entry name" value="Translation factors"/>
    <property type="match status" value="1"/>
</dbReference>
<dbReference type="EMBL" id="LMVN01000027">
    <property type="protein sequence ID" value="PAV06672.1"/>
    <property type="molecule type" value="Genomic_DNA"/>
</dbReference>
<dbReference type="InterPro" id="IPR044892">
    <property type="entry name" value="Ribosomal_L3_dom_3_arc_sf"/>
</dbReference>
<dbReference type="InterPro" id="IPR009000">
    <property type="entry name" value="Transl_B-barrel_sf"/>
</dbReference>
<evidence type="ECO:0000256" key="1">
    <source>
        <dbReference type="ARBA" id="ARBA00006540"/>
    </source>
</evidence>
<evidence type="ECO:0000256" key="6">
    <source>
        <dbReference type="HAMAP-Rule" id="MF_01325"/>
    </source>
</evidence>
<evidence type="ECO:0000256" key="5">
    <source>
        <dbReference type="ARBA" id="ARBA00023274"/>
    </source>
</evidence>
<feature type="region of interest" description="Disordered" evidence="7">
    <location>
        <begin position="1"/>
        <end position="31"/>
    </location>
</feature>
<dbReference type="AlphaFoldDB" id="A0A2A2HB70"/>